<keyword evidence="4" id="KW-1185">Reference proteome</keyword>
<gene>
    <name evidence="3" type="ORF">RIdsm_04704</name>
    <name evidence="2" type="ORF">XM52_02815</name>
</gene>
<dbReference type="Proteomes" id="UP000325785">
    <property type="component" value="Chromosome"/>
</dbReference>
<evidence type="ECO:0000313" key="5">
    <source>
        <dbReference type="Proteomes" id="UP000325785"/>
    </source>
</evidence>
<evidence type="ECO:0000313" key="3">
    <source>
        <dbReference type="EMBL" id="QEW28864.1"/>
    </source>
</evidence>
<reference evidence="3 5" key="2">
    <citation type="submission" date="2018-08" db="EMBL/GenBank/DDBJ databases">
        <title>Genetic Globetrotter - A new plasmid hitch-hiking vast phylogenetic and geographic distances.</title>
        <authorList>
            <person name="Vollmers J."/>
            <person name="Petersen J."/>
        </authorList>
    </citation>
    <scope>NUCLEOTIDE SEQUENCE [LARGE SCALE GENOMIC DNA]</scope>
    <source>
        <strain evidence="3 5">DSM 26383</strain>
    </source>
</reference>
<dbReference type="AlphaFoldDB" id="A0A0T5PFB0"/>
<reference evidence="2 4" key="1">
    <citation type="submission" date="2015-04" db="EMBL/GenBank/DDBJ databases">
        <title>The draft genome sequence of Roseovarius indicus B108T.</title>
        <authorList>
            <person name="Li G."/>
            <person name="Lai Q."/>
            <person name="Shao Z."/>
            <person name="Yan P."/>
        </authorList>
    </citation>
    <scope>NUCLEOTIDE SEQUENCE [LARGE SCALE GENOMIC DNA]</scope>
    <source>
        <strain evidence="2 4">B108</strain>
    </source>
</reference>
<evidence type="ECO:0000256" key="1">
    <source>
        <dbReference type="SAM" id="MobiDB-lite"/>
    </source>
</evidence>
<dbReference type="KEGG" id="rid:RIdsm_04704"/>
<dbReference type="OrthoDB" id="8373799at2"/>
<name>A0A0T5PFB0_9RHOB</name>
<organism evidence="2 4">
    <name type="scientific">Roseovarius indicus</name>
    <dbReference type="NCBI Taxonomy" id="540747"/>
    <lineage>
        <taxon>Bacteria</taxon>
        <taxon>Pseudomonadati</taxon>
        <taxon>Pseudomonadota</taxon>
        <taxon>Alphaproteobacteria</taxon>
        <taxon>Rhodobacterales</taxon>
        <taxon>Roseobacteraceae</taxon>
        <taxon>Roseovarius</taxon>
    </lineage>
</organism>
<evidence type="ECO:0000313" key="4">
    <source>
        <dbReference type="Proteomes" id="UP000051401"/>
    </source>
</evidence>
<proteinExistence type="predicted"/>
<dbReference type="EMBL" id="LAXI01000001">
    <property type="protein sequence ID" value="KRS19777.1"/>
    <property type="molecule type" value="Genomic_DNA"/>
</dbReference>
<protein>
    <submittedName>
        <fullName evidence="2">Uncharacterized protein</fullName>
    </submittedName>
</protein>
<dbReference type="Proteomes" id="UP000051401">
    <property type="component" value="Unassembled WGS sequence"/>
</dbReference>
<dbReference type="RefSeq" id="WP_057813019.1">
    <property type="nucleotide sequence ID" value="NZ_CP031598.1"/>
</dbReference>
<evidence type="ECO:0000313" key="2">
    <source>
        <dbReference type="EMBL" id="KRS19777.1"/>
    </source>
</evidence>
<dbReference type="STRING" id="540747.SAMN04488031_102798"/>
<dbReference type="PATRIC" id="fig|540747.5.peg.575"/>
<accession>A0A0T5PFB0</accession>
<dbReference type="EMBL" id="CP031598">
    <property type="protein sequence ID" value="QEW28864.1"/>
    <property type="molecule type" value="Genomic_DNA"/>
</dbReference>
<feature type="region of interest" description="Disordered" evidence="1">
    <location>
        <begin position="72"/>
        <end position="106"/>
    </location>
</feature>
<sequence length="106" mass="11255">MKLLFVPKSRRAPMTLARTGDSLTIDGEAFDFSGLPDGGTLPREAIDCARIAGDVSRDAAGVLTVPLYLPHGPGAPRHTRFPDPMTLTEDGPVALPPYDTEPNRGA</sequence>